<evidence type="ECO:0000313" key="4">
    <source>
        <dbReference type="Proteomes" id="UP000619244"/>
    </source>
</evidence>
<dbReference type="RefSeq" id="WP_190188877.1">
    <property type="nucleotide sequence ID" value="NZ_BMVU01000002.1"/>
</dbReference>
<keyword evidence="2" id="KW-0472">Membrane</keyword>
<evidence type="ECO:0000313" key="3">
    <source>
        <dbReference type="EMBL" id="GGX57561.1"/>
    </source>
</evidence>
<feature type="compositionally biased region" description="Low complexity" evidence="1">
    <location>
        <begin position="254"/>
        <end position="274"/>
    </location>
</feature>
<reference evidence="3" key="2">
    <citation type="submission" date="2020-09" db="EMBL/GenBank/DDBJ databases">
        <authorList>
            <person name="Sun Q."/>
            <person name="Ohkuma M."/>
        </authorList>
    </citation>
    <scope>NUCLEOTIDE SEQUENCE</scope>
    <source>
        <strain evidence="3">JCM 4790</strain>
    </source>
</reference>
<organism evidence="3 4">
    <name type="scientific">Streptomyces minutiscleroticus</name>
    <dbReference type="NCBI Taxonomy" id="68238"/>
    <lineage>
        <taxon>Bacteria</taxon>
        <taxon>Bacillati</taxon>
        <taxon>Actinomycetota</taxon>
        <taxon>Actinomycetes</taxon>
        <taxon>Kitasatosporales</taxon>
        <taxon>Streptomycetaceae</taxon>
        <taxon>Streptomyces</taxon>
    </lineage>
</organism>
<evidence type="ECO:0000256" key="1">
    <source>
        <dbReference type="SAM" id="MobiDB-lite"/>
    </source>
</evidence>
<name>A0A918NC53_9ACTN</name>
<keyword evidence="2" id="KW-1133">Transmembrane helix</keyword>
<accession>A0A918NC53</accession>
<feature type="transmembrane region" description="Helical" evidence="2">
    <location>
        <begin position="49"/>
        <end position="70"/>
    </location>
</feature>
<feature type="region of interest" description="Disordered" evidence="1">
    <location>
        <begin position="73"/>
        <end position="97"/>
    </location>
</feature>
<keyword evidence="4" id="KW-1185">Reference proteome</keyword>
<feature type="region of interest" description="Disordered" evidence="1">
    <location>
        <begin position="251"/>
        <end position="274"/>
    </location>
</feature>
<comment type="caution">
    <text evidence="3">The sequence shown here is derived from an EMBL/GenBank/DDBJ whole genome shotgun (WGS) entry which is preliminary data.</text>
</comment>
<protein>
    <submittedName>
        <fullName evidence="3">Uncharacterized protein</fullName>
    </submittedName>
</protein>
<dbReference type="Proteomes" id="UP000619244">
    <property type="component" value="Unassembled WGS sequence"/>
</dbReference>
<keyword evidence="2" id="KW-0812">Transmembrane</keyword>
<reference evidence="3" key="1">
    <citation type="journal article" date="2014" name="Int. J. Syst. Evol. Microbiol.">
        <title>Complete genome sequence of Corynebacterium casei LMG S-19264T (=DSM 44701T), isolated from a smear-ripened cheese.</title>
        <authorList>
            <consortium name="US DOE Joint Genome Institute (JGI-PGF)"/>
            <person name="Walter F."/>
            <person name="Albersmeier A."/>
            <person name="Kalinowski J."/>
            <person name="Ruckert C."/>
        </authorList>
    </citation>
    <scope>NUCLEOTIDE SEQUENCE</scope>
    <source>
        <strain evidence="3">JCM 4790</strain>
    </source>
</reference>
<dbReference type="AlphaFoldDB" id="A0A918NC53"/>
<evidence type="ECO:0000256" key="2">
    <source>
        <dbReference type="SAM" id="Phobius"/>
    </source>
</evidence>
<sequence length="420" mass="43871">MPVETREDPFEDRLGDALRRAGGSFETDRAALAAGGAARGHRALRRRRAAVLTGGVAGVALLGVGGALLVPAGSGDDGQRSVAARQATPSPGREPAAVSGADLLRTLKGLLPEGGVSGEHARGTDEGLTPYAHVVYDDGEGGAAVEVSLGRTEEAAACPDRVFTPYDSCEEEKLDDGSALVLFRGYEYADRREDTKRWYAELVTPQGQQVTVTEWNAEEEKGAPVSREEPPLTTAQLAEIAAAPEWREAVDAVPGPGASAPAGTGSEAPSAAEGTGVRKTLAGLMPRGVKVVADGGQAPEYAYVVVDDGKGESFVQVNVQPDITETLPPNTRSVADQLFGSGAETLPDGTKLTTQQGPGDDKGLGLVMWTVDTMRTDGLRVVVSAFNSGSQVTGPTRDTPALGMDDLRRIATSKEWDRLR</sequence>
<gene>
    <name evidence="3" type="ORF">GCM10010358_09630</name>
</gene>
<dbReference type="EMBL" id="BMVU01000002">
    <property type="protein sequence ID" value="GGX57561.1"/>
    <property type="molecule type" value="Genomic_DNA"/>
</dbReference>
<proteinExistence type="predicted"/>